<sequence>MSTIADENAASSRTSAALADLHLHSHFSDGTWSPTALVEHALSKGMRYIALSDHDTVEGLAEAEACLAQFNKQQSAALSKSPASLSNSPDSLSNSPVSILASGSLSAASGRVLPKLIPAVEVNTVYIDKQGRRQDVHILGYFPDLHSSALHELLERQKAARFRQLEETIALINASLRNSGCGLAPHRAVGLQDVLAVSGPAAPGKAHLTEALVRLGLAKDLMDAYERFTSSKSPCYVYRQSVSPFEALEALQKAGALTSIAHPGQGAYMKELLPELVAAGLSGIEAYHRVHDEPLVHYYENYADAQGLLVTGGSDCHGPYLDKENGTFYPSTMGAIKLPEERLKRFLASSPIGYCETLSI</sequence>
<gene>
    <name evidence="2" type="ORF">J0M35_06160</name>
</gene>
<evidence type="ECO:0000313" key="3">
    <source>
        <dbReference type="Proteomes" id="UP000664277"/>
    </source>
</evidence>
<dbReference type="InterPro" id="IPR016195">
    <property type="entry name" value="Pol/histidinol_Pase-like"/>
</dbReference>
<dbReference type="GO" id="GO:0004534">
    <property type="term" value="F:5'-3' RNA exonuclease activity"/>
    <property type="evidence" value="ECO:0007669"/>
    <property type="project" value="TreeGrafter"/>
</dbReference>
<proteinExistence type="predicted"/>
<reference evidence="2" key="1">
    <citation type="submission" date="2021-02" db="EMBL/GenBank/DDBJ databases">
        <title>Genome-Resolved Metagenomics of a Microbial Community Performing Photosynthetic Biological Nutrient Removal.</title>
        <authorList>
            <person name="Mcdaniel E.A."/>
        </authorList>
    </citation>
    <scope>NUCLEOTIDE SEQUENCE</scope>
    <source>
        <strain evidence="2">UWPOB_OBS1</strain>
    </source>
</reference>
<feature type="domain" description="Polymerase/histidinol phosphatase N-terminal" evidence="1">
    <location>
        <begin position="19"/>
        <end position="126"/>
    </location>
</feature>
<dbReference type="InterPro" id="IPR004013">
    <property type="entry name" value="PHP_dom"/>
</dbReference>
<dbReference type="SUPFAM" id="SSF89550">
    <property type="entry name" value="PHP domain-like"/>
    <property type="match status" value="1"/>
</dbReference>
<dbReference type="PANTHER" id="PTHR42924:SF3">
    <property type="entry name" value="POLYMERASE_HISTIDINOL PHOSPHATASE N-TERMINAL DOMAIN-CONTAINING PROTEIN"/>
    <property type="match status" value="1"/>
</dbReference>
<dbReference type="GO" id="GO:0035312">
    <property type="term" value="F:5'-3' DNA exonuclease activity"/>
    <property type="evidence" value="ECO:0007669"/>
    <property type="project" value="TreeGrafter"/>
</dbReference>
<protein>
    <submittedName>
        <fullName evidence="2">PHP domain-containing protein</fullName>
    </submittedName>
</protein>
<dbReference type="Pfam" id="PF02811">
    <property type="entry name" value="PHP"/>
    <property type="match status" value="1"/>
</dbReference>
<evidence type="ECO:0000259" key="1">
    <source>
        <dbReference type="SMART" id="SM00481"/>
    </source>
</evidence>
<dbReference type="Gene3D" id="3.20.20.140">
    <property type="entry name" value="Metal-dependent hydrolases"/>
    <property type="match status" value="1"/>
</dbReference>
<organism evidence="2 3">
    <name type="scientific">Candidatus Obscuribacter phosphatis</name>
    <dbReference type="NCBI Taxonomy" id="1906157"/>
    <lineage>
        <taxon>Bacteria</taxon>
        <taxon>Bacillati</taxon>
        <taxon>Candidatus Melainabacteria</taxon>
        <taxon>Candidatus Obscuribacterales</taxon>
        <taxon>Candidatus Obscuribacteraceae</taxon>
        <taxon>Candidatus Obscuribacter</taxon>
    </lineage>
</organism>
<dbReference type="CDD" id="cd07438">
    <property type="entry name" value="PHP_HisPPase_AMP"/>
    <property type="match status" value="1"/>
</dbReference>
<comment type="caution">
    <text evidence="2">The sequence shown here is derived from an EMBL/GenBank/DDBJ whole genome shotgun (WGS) entry which is preliminary data.</text>
</comment>
<dbReference type="PANTHER" id="PTHR42924">
    <property type="entry name" value="EXONUCLEASE"/>
    <property type="match status" value="1"/>
</dbReference>
<dbReference type="Gene3D" id="1.10.150.650">
    <property type="match status" value="1"/>
</dbReference>
<accession>A0A8J7PLA4</accession>
<dbReference type="SMART" id="SM00481">
    <property type="entry name" value="POLIIIAc"/>
    <property type="match status" value="1"/>
</dbReference>
<dbReference type="EMBL" id="JAFLCK010000006">
    <property type="protein sequence ID" value="MBN8659927.1"/>
    <property type="molecule type" value="Genomic_DNA"/>
</dbReference>
<dbReference type="InterPro" id="IPR052018">
    <property type="entry name" value="PHP_domain"/>
</dbReference>
<dbReference type="Proteomes" id="UP000664277">
    <property type="component" value="Unassembled WGS sequence"/>
</dbReference>
<name>A0A8J7PLA4_9BACT</name>
<dbReference type="InterPro" id="IPR003141">
    <property type="entry name" value="Pol/His_phosphatase_N"/>
</dbReference>
<dbReference type="AlphaFoldDB" id="A0A8J7PLA4"/>
<evidence type="ECO:0000313" key="2">
    <source>
        <dbReference type="EMBL" id="MBN8659927.1"/>
    </source>
</evidence>